<sequence length="152" mass="17159">MEIRTADLKDVEELSHLFHAYRQLSVSLENSATITESELWLEDRINHGEAAFLVAERNGSFIGFATLYQGFSSVSLQKYWTLNDLYVKDEARGLGVGNALMAKADKFALDTNAKGIELETVISNTVAQSMYEKLGYVENTKYKSYFKPVSRE</sequence>
<dbReference type="Pfam" id="PF00583">
    <property type="entry name" value="Acetyltransf_1"/>
    <property type="match status" value="1"/>
</dbReference>
<evidence type="ECO:0000313" key="4">
    <source>
        <dbReference type="EMBL" id="MDW6019839.1"/>
    </source>
</evidence>
<dbReference type="PANTHER" id="PTHR43877:SF2">
    <property type="entry name" value="AMINOALKYLPHOSPHONATE N-ACETYLTRANSFERASE-RELATED"/>
    <property type="match status" value="1"/>
</dbReference>
<name>A0ABU4INH8_9VIBR</name>
<dbReference type="EMBL" id="JAWRCN010000002">
    <property type="protein sequence ID" value="MDW6019839.1"/>
    <property type="molecule type" value="Genomic_DNA"/>
</dbReference>
<dbReference type="Proteomes" id="UP001272325">
    <property type="component" value="Unassembled WGS sequence"/>
</dbReference>
<feature type="domain" description="N-acetyltransferase" evidence="3">
    <location>
        <begin position="1"/>
        <end position="152"/>
    </location>
</feature>
<accession>A0ABU4INH8</accession>
<evidence type="ECO:0000256" key="1">
    <source>
        <dbReference type="ARBA" id="ARBA00022679"/>
    </source>
</evidence>
<organism evidence="4 5">
    <name type="scientific">Vibrio plantisponsor</name>
    <dbReference type="NCBI Taxonomy" id="664643"/>
    <lineage>
        <taxon>Bacteria</taxon>
        <taxon>Pseudomonadati</taxon>
        <taxon>Pseudomonadota</taxon>
        <taxon>Gammaproteobacteria</taxon>
        <taxon>Vibrionales</taxon>
        <taxon>Vibrionaceae</taxon>
        <taxon>Vibrio</taxon>
    </lineage>
</organism>
<comment type="caution">
    <text evidence="4">The sequence shown here is derived from an EMBL/GenBank/DDBJ whole genome shotgun (WGS) entry which is preliminary data.</text>
</comment>
<dbReference type="InterPro" id="IPR016181">
    <property type="entry name" value="Acyl_CoA_acyltransferase"/>
</dbReference>
<dbReference type="Gene3D" id="3.40.630.30">
    <property type="match status" value="1"/>
</dbReference>
<keyword evidence="5" id="KW-1185">Reference proteome</keyword>
<keyword evidence="1" id="KW-0808">Transferase</keyword>
<evidence type="ECO:0000313" key="5">
    <source>
        <dbReference type="Proteomes" id="UP001272325"/>
    </source>
</evidence>
<dbReference type="PROSITE" id="PS51186">
    <property type="entry name" value="GNAT"/>
    <property type="match status" value="1"/>
</dbReference>
<reference evidence="4 5" key="1">
    <citation type="submission" date="2023-11" db="EMBL/GenBank/DDBJ databases">
        <title>Plant-associative lifestyle of Vibrio porteresiae and its evolutionary dynamics.</title>
        <authorList>
            <person name="Rameshkumar N."/>
            <person name="Kirti K."/>
        </authorList>
    </citation>
    <scope>NUCLEOTIDE SEQUENCE [LARGE SCALE GENOMIC DNA]</scope>
    <source>
        <strain evidence="4 5">MSSRF60</strain>
    </source>
</reference>
<evidence type="ECO:0000256" key="2">
    <source>
        <dbReference type="ARBA" id="ARBA00023315"/>
    </source>
</evidence>
<gene>
    <name evidence="4" type="ORF">SBW85_19220</name>
</gene>
<keyword evidence="2" id="KW-0012">Acyltransferase</keyword>
<dbReference type="RefSeq" id="WP_171136861.1">
    <property type="nucleotide sequence ID" value="NZ_AP024894.1"/>
</dbReference>
<dbReference type="SUPFAM" id="SSF55729">
    <property type="entry name" value="Acyl-CoA N-acyltransferases (Nat)"/>
    <property type="match status" value="1"/>
</dbReference>
<protein>
    <submittedName>
        <fullName evidence="4">GNAT family N-acetyltransferase</fullName>
    </submittedName>
</protein>
<dbReference type="CDD" id="cd04301">
    <property type="entry name" value="NAT_SF"/>
    <property type="match status" value="1"/>
</dbReference>
<dbReference type="InterPro" id="IPR000182">
    <property type="entry name" value="GNAT_dom"/>
</dbReference>
<dbReference type="InterPro" id="IPR050832">
    <property type="entry name" value="Bact_Acetyltransf"/>
</dbReference>
<evidence type="ECO:0000259" key="3">
    <source>
        <dbReference type="PROSITE" id="PS51186"/>
    </source>
</evidence>
<dbReference type="PANTHER" id="PTHR43877">
    <property type="entry name" value="AMINOALKYLPHOSPHONATE N-ACETYLTRANSFERASE-RELATED-RELATED"/>
    <property type="match status" value="1"/>
</dbReference>
<proteinExistence type="predicted"/>